<dbReference type="EMBL" id="GBRH01249743">
    <property type="protein sequence ID" value="JAD48152.1"/>
    <property type="molecule type" value="Transcribed_RNA"/>
</dbReference>
<reference evidence="1" key="1">
    <citation type="submission" date="2014-09" db="EMBL/GenBank/DDBJ databases">
        <authorList>
            <person name="Magalhaes I.L.F."/>
            <person name="Oliveira U."/>
            <person name="Santos F.R."/>
            <person name="Vidigal T.H.D.A."/>
            <person name="Brescovit A.D."/>
            <person name="Santos A.J."/>
        </authorList>
    </citation>
    <scope>NUCLEOTIDE SEQUENCE</scope>
    <source>
        <tissue evidence="1">Shoot tissue taken approximately 20 cm above the soil surface</tissue>
    </source>
</reference>
<reference evidence="1" key="2">
    <citation type="journal article" date="2015" name="Data Brief">
        <title>Shoot transcriptome of the giant reed, Arundo donax.</title>
        <authorList>
            <person name="Barrero R.A."/>
            <person name="Guerrero F.D."/>
            <person name="Moolhuijzen P."/>
            <person name="Goolsby J.A."/>
            <person name="Tidwell J."/>
            <person name="Bellgard S.E."/>
            <person name="Bellgard M.I."/>
        </authorList>
    </citation>
    <scope>NUCLEOTIDE SEQUENCE</scope>
    <source>
        <tissue evidence="1">Shoot tissue taken approximately 20 cm above the soil surface</tissue>
    </source>
</reference>
<sequence>MVGLPCGLAHPGPSDGER</sequence>
<evidence type="ECO:0000313" key="1">
    <source>
        <dbReference type="EMBL" id="JAD48152.1"/>
    </source>
</evidence>
<proteinExistence type="predicted"/>
<protein>
    <submittedName>
        <fullName evidence="1">Uncharacterized protein</fullName>
    </submittedName>
</protein>
<accession>A0A0A9AM71</accession>
<name>A0A0A9AM71_ARUDO</name>
<organism evidence="1">
    <name type="scientific">Arundo donax</name>
    <name type="common">Giant reed</name>
    <name type="synonym">Donax arundinaceus</name>
    <dbReference type="NCBI Taxonomy" id="35708"/>
    <lineage>
        <taxon>Eukaryota</taxon>
        <taxon>Viridiplantae</taxon>
        <taxon>Streptophyta</taxon>
        <taxon>Embryophyta</taxon>
        <taxon>Tracheophyta</taxon>
        <taxon>Spermatophyta</taxon>
        <taxon>Magnoliopsida</taxon>
        <taxon>Liliopsida</taxon>
        <taxon>Poales</taxon>
        <taxon>Poaceae</taxon>
        <taxon>PACMAD clade</taxon>
        <taxon>Arundinoideae</taxon>
        <taxon>Arundineae</taxon>
        <taxon>Arundo</taxon>
    </lineage>
</organism>
<dbReference type="AlphaFoldDB" id="A0A0A9AM71"/>